<evidence type="ECO:0000256" key="2">
    <source>
        <dbReference type="ARBA" id="ARBA00022963"/>
    </source>
</evidence>
<dbReference type="STRING" id="479433.Caci_1449"/>
<evidence type="ECO:0000313" key="7">
    <source>
        <dbReference type="Proteomes" id="UP000000851"/>
    </source>
</evidence>
<organism evidence="6 7">
    <name type="scientific">Catenulispora acidiphila (strain DSM 44928 / JCM 14897 / NBRC 102108 / NRRL B-24433 / ID139908)</name>
    <dbReference type="NCBI Taxonomy" id="479433"/>
    <lineage>
        <taxon>Bacteria</taxon>
        <taxon>Bacillati</taxon>
        <taxon>Actinomycetota</taxon>
        <taxon>Actinomycetes</taxon>
        <taxon>Catenulisporales</taxon>
        <taxon>Catenulisporaceae</taxon>
        <taxon>Catenulispora</taxon>
    </lineage>
</organism>
<keyword evidence="1 6" id="KW-0378">Hydrolase</keyword>
<dbReference type="HOGENOM" id="CLU_026278_1_0_11"/>
<dbReference type="InterPro" id="IPR029058">
    <property type="entry name" value="AB_hydrolase_fold"/>
</dbReference>
<dbReference type="EMBL" id="CP001700">
    <property type="protein sequence ID" value="ACU70372.1"/>
    <property type="molecule type" value="Genomic_DNA"/>
</dbReference>
<feature type="signal peptide" evidence="5">
    <location>
        <begin position="1"/>
        <end position="29"/>
    </location>
</feature>
<dbReference type="PANTHER" id="PTHR10272">
    <property type="entry name" value="PLATELET-ACTIVATING FACTOR ACETYLHYDROLASE"/>
    <property type="match status" value="1"/>
</dbReference>
<evidence type="ECO:0000313" key="6">
    <source>
        <dbReference type="EMBL" id="ACU70372.1"/>
    </source>
</evidence>
<dbReference type="SUPFAM" id="SSF53474">
    <property type="entry name" value="alpha/beta-Hydrolases"/>
    <property type="match status" value="1"/>
</dbReference>
<dbReference type="OrthoDB" id="569821at2"/>
<dbReference type="eggNOG" id="COG4188">
    <property type="taxonomic scope" value="Bacteria"/>
</dbReference>
<feature type="compositionally biased region" description="Basic and acidic residues" evidence="4">
    <location>
        <begin position="78"/>
        <end position="87"/>
    </location>
</feature>
<keyword evidence="2" id="KW-0442">Lipid degradation</keyword>
<dbReference type="Proteomes" id="UP000000851">
    <property type="component" value="Chromosome"/>
</dbReference>
<name>C7Q8V7_CATAD</name>
<evidence type="ECO:0000256" key="5">
    <source>
        <dbReference type="SAM" id="SignalP"/>
    </source>
</evidence>
<dbReference type="InParanoid" id="C7Q8V7"/>
<dbReference type="PANTHER" id="PTHR10272:SF0">
    <property type="entry name" value="PLATELET-ACTIVATING FACTOR ACETYLHYDROLASE"/>
    <property type="match status" value="1"/>
</dbReference>
<feature type="chain" id="PRO_5002982635" evidence="5">
    <location>
        <begin position="30"/>
        <end position="436"/>
    </location>
</feature>
<protein>
    <submittedName>
        <fullName evidence="6">Platelet-activating factor acetylhydrolase plasma/intracellular isoform II</fullName>
    </submittedName>
</protein>
<dbReference type="KEGG" id="cai:Caci_1449"/>
<reference evidence="6 7" key="1">
    <citation type="journal article" date="2009" name="Stand. Genomic Sci.">
        <title>Complete genome sequence of Catenulispora acidiphila type strain (ID 139908).</title>
        <authorList>
            <person name="Copeland A."/>
            <person name="Lapidus A."/>
            <person name="Glavina Del Rio T."/>
            <person name="Nolan M."/>
            <person name="Lucas S."/>
            <person name="Chen F."/>
            <person name="Tice H."/>
            <person name="Cheng J.F."/>
            <person name="Bruce D."/>
            <person name="Goodwin L."/>
            <person name="Pitluck S."/>
            <person name="Mikhailova N."/>
            <person name="Pati A."/>
            <person name="Ivanova N."/>
            <person name="Mavromatis K."/>
            <person name="Chen A."/>
            <person name="Palaniappan K."/>
            <person name="Chain P."/>
            <person name="Land M."/>
            <person name="Hauser L."/>
            <person name="Chang Y.J."/>
            <person name="Jeffries C.D."/>
            <person name="Chertkov O."/>
            <person name="Brettin T."/>
            <person name="Detter J.C."/>
            <person name="Han C."/>
            <person name="Ali Z."/>
            <person name="Tindall B.J."/>
            <person name="Goker M."/>
            <person name="Bristow J."/>
            <person name="Eisen J.A."/>
            <person name="Markowitz V."/>
            <person name="Hugenholtz P."/>
            <person name="Kyrpides N.C."/>
            <person name="Klenk H.P."/>
        </authorList>
    </citation>
    <scope>NUCLEOTIDE SEQUENCE [LARGE SCALE GENOMIC DNA]</scope>
    <source>
        <strain evidence="7">DSM 44928 / JCM 14897 / NBRC 102108 / NRRL B-24433 / ID139908</strain>
    </source>
</reference>
<dbReference type="Pfam" id="PF03403">
    <property type="entry name" value="PAF-AH_p_II"/>
    <property type="match status" value="2"/>
</dbReference>
<keyword evidence="3" id="KW-0443">Lipid metabolism</keyword>
<gene>
    <name evidence="6" type="ordered locus">Caci_1449</name>
</gene>
<keyword evidence="5" id="KW-0732">Signal</keyword>
<dbReference type="AlphaFoldDB" id="C7Q8V7"/>
<evidence type="ECO:0000256" key="1">
    <source>
        <dbReference type="ARBA" id="ARBA00022801"/>
    </source>
</evidence>
<dbReference type="Gene3D" id="3.40.50.1820">
    <property type="entry name" value="alpha/beta hydrolase"/>
    <property type="match status" value="1"/>
</dbReference>
<dbReference type="GO" id="GO:0016042">
    <property type="term" value="P:lipid catabolic process"/>
    <property type="evidence" value="ECO:0007669"/>
    <property type="project" value="UniProtKB-KW"/>
</dbReference>
<dbReference type="RefSeq" id="WP_012785666.1">
    <property type="nucleotide sequence ID" value="NC_013131.1"/>
</dbReference>
<evidence type="ECO:0000256" key="3">
    <source>
        <dbReference type="ARBA" id="ARBA00023098"/>
    </source>
</evidence>
<evidence type="ECO:0000256" key="4">
    <source>
        <dbReference type="SAM" id="MobiDB-lite"/>
    </source>
</evidence>
<sequence precursor="true">MRRSRLVVASIAGVVASGLAVCTAVPADAASAPHAASTAQSASSHPAAHPAAHPSSNTAKGQTLTLPAPTGRFATGESDFRLVDNTRPDPWTPNQPYRELMISVFYPATHTAGQPFTNQFPAGAAAALGPQLEQNFSLPAGLVDWAATKTHSVQDAAMAPGRFPVVLYSPGAGDSRNWNVSQAENLASHGYVVVTIDHTGEAPVQFPDGHVVGNDAVLAAFAQAYQDGTTAAFFTKLMGARVADTELVLNRLSSLPHRLTGGMNLDDIGMFGHSAGGFTAASAMYADPRIKAGVNLDGTLEYTVEPDGTNLSPVAQHGLKQPFLLMGSSGKYASDIHIEPSWASFWQHQSGWKADVTLNDSQHQSFTDAESLLPQLAGEVPDATLSDNIGSVTDAKRAVAGDRALVDSFFDKFLKGCDDHLLEGRGASQYPITFVK</sequence>
<feature type="compositionally biased region" description="Low complexity" evidence="4">
    <location>
        <begin position="36"/>
        <end position="56"/>
    </location>
</feature>
<keyword evidence="7" id="KW-1185">Reference proteome</keyword>
<dbReference type="GO" id="GO:0003847">
    <property type="term" value="F:1-alkyl-2-acetylglycerophosphocholine esterase activity"/>
    <property type="evidence" value="ECO:0007669"/>
    <property type="project" value="TreeGrafter"/>
</dbReference>
<proteinExistence type="predicted"/>
<feature type="region of interest" description="Disordered" evidence="4">
    <location>
        <begin position="36"/>
        <end position="94"/>
    </location>
</feature>
<accession>C7Q8V7</accession>